<organism evidence="1 2">
    <name type="scientific">Ampelomyces quisqualis</name>
    <name type="common">Powdery mildew agent</name>
    <dbReference type="NCBI Taxonomy" id="50730"/>
    <lineage>
        <taxon>Eukaryota</taxon>
        <taxon>Fungi</taxon>
        <taxon>Dikarya</taxon>
        <taxon>Ascomycota</taxon>
        <taxon>Pezizomycotina</taxon>
        <taxon>Dothideomycetes</taxon>
        <taxon>Pleosporomycetidae</taxon>
        <taxon>Pleosporales</taxon>
        <taxon>Pleosporineae</taxon>
        <taxon>Phaeosphaeriaceae</taxon>
        <taxon>Ampelomyces</taxon>
    </lineage>
</organism>
<proteinExistence type="predicted"/>
<name>A0A6A5QKD0_AMPQU</name>
<keyword evidence="2" id="KW-1185">Reference proteome</keyword>
<sequence length="161" mass="17452">MHALVQYTRYGALSRHGVYLSAETRSGVTQNLSGHGSWCRVSSEACVAQAAPIFTGTGPVRTCLRNMSGGGSRNNRDKVDVHMYSCTVLHIPGSASTPRPGESTPMAKAIPRVMLYFQTDFFLPTPLSIPDCQQQTQGTLVSQTPLVEFHSLIRPRRSGSG</sequence>
<dbReference type="AlphaFoldDB" id="A0A6A5QKD0"/>
<evidence type="ECO:0000313" key="1">
    <source>
        <dbReference type="EMBL" id="KAF1915280.1"/>
    </source>
</evidence>
<reference evidence="1" key="1">
    <citation type="journal article" date="2020" name="Stud. Mycol.">
        <title>101 Dothideomycetes genomes: a test case for predicting lifestyles and emergence of pathogens.</title>
        <authorList>
            <person name="Haridas S."/>
            <person name="Albert R."/>
            <person name="Binder M."/>
            <person name="Bloem J."/>
            <person name="Labutti K."/>
            <person name="Salamov A."/>
            <person name="Andreopoulos B."/>
            <person name="Baker S."/>
            <person name="Barry K."/>
            <person name="Bills G."/>
            <person name="Bluhm B."/>
            <person name="Cannon C."/>
            <person name="Castanera R."/>
            <person name="Culley D."/>
            <person name="Daum C."/>
            <person name="Ezra D."/>
            <person name="Gonzalez J."/>
            <person name="Henrissat B."/>
            <person name="Kuo A."/>
            <person name="Liang C."/>
            <person name="Lipzen A."/>
            <person name="Lutzoni F."/>
            <person name="Magnuson J."/>
            <person name="Mondo S."/>
            <person name="Nolan M."/>
            <person name="Ohm R."/>
            <person name="Pangilinan J."/>
            <person name="Park H.-J."/>
            <person name="Ramirez L."/>
            <person name="Alfaro M."/>
            <person name="Sun H."/>
            <person name="Tritt A."/>
            <person name="Yoshinaga Y."/>
            <person name="Zwiers L.-H."/>
            <person name="Turgeon B."/>
            <person name="Goodwin S."/>
            <person name="Spatafora J."/>
            <person name="Crous P."/>
            <person name="Grigoriev I."/>
        </authorList>
    </citation>
    <scope>NUCLEOTIDE SEQUENCE</scope>
    <source>
        <strain evidence="1">HMLAC05119</strain>
    </source>
</reference>
<evidence type="ECO:0000313" key="2">
    <source>
        <dbReference type="Proteomes" id="UP000800096"/>
    </source>
</evidence>
<accession>A0A6A5QKD0</accession>
<dbReference type="Proteomes" id="UP000800096">
    <property type="component" value="Unassembled WGS sequence"/>
</dbReference>
<gene>
    <name evidence="1" type="ORF">BDU57DRAFT_268558</name>
</gene>
<dbReference type="EMBL" id="ML979136">
    <property type="protein sequence ID" value="KAF1915280.1"/>
    <property type="molecule type" value="Genomic_DNA"/>
</dbReference>
<protein>
    <submittedName>
        <fullName evidence="1">Uncharacterized protein</fullName>
    </submittedName>
</protein>